<organism evidence="1 2">
    <name type="scientific">Deinococcus xinjiangensis</name>
    <dbReference type="NCBI Taxonomy" id="457454"/>
    <lineage>
        <taxon>Bacteria</taxon>
        <taxon>Thermotogati</taxon>
        <taxon>Deinococcota</taxon>
        <taxon>Deinococci</taxon>
        <taxon>Deinococcales</taxon>
        <taxon>Deinococcaceae</taxon>
        <taxon>Deinococcus</taxon>
    </lineage>
</organism>
<protein>
    <recommendedName>
        <fullName evidence="3">DUF4123 domain-containing protein</fullName>
    </recommendedName>
</protein>
<dbReference type="Proteomes" id="UP001458946">
    <property type="component" value="Unassembled WGS sequence"/>
</dbReference>
<accession>A0ABP9V9X5</accession>
<name>A0ABP9V9X5_9DEIO</name>
<evidence type="ECO:0008006" key="3">
    <source>
        <dbReference type="Google" id="ProtNLM"/>
    </source>
</evidence>
<gene>
    <name evidence="1" type="ORF">Dxin01_01805</name>
</gene>
<evidence type="ECO:0000313" key="1">
    <source>
        <dbReference type="EMBL" id="GAA5502066.1"/>
    </source>
</evidence>
<dbReference type="EMBL" id="BAABRN010000017">
    <property type="protein sequence ID" value="GAA5502066.1"/>
    <property type="molecule type" value="Genomic_DNA"/>
</dbReference>
<dbReference type="RefSeq" id="WP_353542037.1">
    <property type="nucleotide sequence ID" value="NZ_BAABRN010000017.1"/>
</dbReference>
<reference evidence="1 2" key="1">
    <citation type="submission" date="2024-02" db="EMBL/GenBank/DDBJ databases">
        <title>Deinococcus xinjiangensis NBRC 107630.</title>
        <authorList>
            <person name="Ichikawa N."/>
            <person name="Katano-Makiyama Y."/>
            <person name="Hidaka K."/>
        </authorList>
    </citation>
    <scope>NUCLEOTIDE SEQUENCE [LARGE SCALE GENOMIC DNA]</scope>
    <source>
        <strain evidence="1 2">NBRC 107630</strain>
    </source>
</reference>
<keyword evidence="2" id="KW-1185">Reference proteome</keyword>
<sequence length="288" mass="31968">MTQLDFEFLQRALGQSEDSGKLEITLGALPPDLPVTLPNLPDLRVLGGIRTIAPRWSFDYGMTQQNDLSERRSWRVFLDTSAQAGAVLDGFLAQLSPLGWQSAHMRMLSQVFVEAEKTNWLGVQAEQLRSLDLQARTSAVTQVWLTIDDIEAPQVGHFLGHHPHFSQADFYQASLPTLILPAGWQAQMSQGHGGPVHSQHYLLRPAEATPDTLSELWPHLLPQLERQGWRMLHRELHQEEGLTVYRTPLGVGTLGLRRVGAELVAHIVHVTDGPDEGRSSSFTISSGA</sequence>
<proteinExistence type="predicted"/>
<comment type="caution">
    <text evidence="1">The sequence shown here is derived from an EMBL/GenBank/DDBJ whole genome shotgun (WGS) entry which is preliminary data.</text>
</comment>
<evidence type="ECO:0000313" key="2">
    <source>
        <dbReference type="Proteomes" id="UP001458946"/>
    </source>
</evidence>